<dbReference type="InterPro" id="IPR032675">
    <property type="entry name" value="LRR_dom_sf"/>
</dbReference>
<accession>A0ABP1RRJ1</accession>
<dbReference type="Gene3D" id="3.80.10.10">
    <property type="entry name" value="Ribonuclease Inhibitor"/>
    <property type="match status" value="1"/>
</dbReference>
<proteinExistence type="predicted"/>
<name>A0ABP1RRJ1_9HEXA</name>
<feature type="compositionally biased region" description="Basic residues" evidence="1">
    <location>
        <begin position="1"/>
        <end position="10"/>
    </location>
</feature>
<dbReference type="Proteomes" id="UP001642540">
    <property type="component" value="Unassembled WGS sequence"/>
</dbReference>
<sequence length="560" mass="62963">MGRQRQKNGQRPRSNGGGKPISKASNNLPGTSSSAFPISSTGIKPVSPLGFCAVAEKLFPILMDSGTLPKASILTCRLLNKHVKMIVDKELLGSRKPSWLTKAFTLLTSSDIQKFVKKVEGMRSSRGSITPLFVSNLNLLAGTANMNTLELLRNYGPLLQKVRLAITHSYECPLPFPTRIHMFTALNCLPNVVALTLAFEKLNCELHGRYWESDESGGPPFTDFPRLKFLSELTLECLPVPIPIPMLEQFFYPPPASFLEPFLKACGSQLTKLTSHQYFINDIGFDEIFTANIPNIQELTLNLVNFEGDSAVQSLCLMEMPKLQRLLINRDKDGHYFDEKHDGWGDNDEDLLSTASMYKDTLEELQLYKIINAKGLKGLHIDLKKAILPKLKGLTVSADNVDSDMWKLFRTQFPNLEWIRFEPGVKYIYAVLGSDSDSSDSEEEDYSSSEEEEGESHPQPPIPDAAVRKRFYDMFPKLNTIIWVKNQREGTGRSPLQISFSRPSHSSAGAEPFIRKGIPEYKRGLNLVWSKLIKSNFINALMNLFILGFIISLVCWMFIP</sequence>
<feature type="compositionally biased region" description="Acidic residues" evidence="1">
    <location>
        <begin position="437"/>
        <end position="454"/>
    </location>
</feature>
<evidence type="ECO:0000256" key="1">
    <source>
        <dbReference type="SAM" id="MobiDB-lite"/>
    </source>
</evidence>
<feature type="region of interest" description="Disordered" evidence="1">
    <location>
        <begin position="435"/>
        <end position="462"/>
    </location>
</feature>
<keyword evidence="2" id="KW-0472">Membrane</keyword>
<dbReference type="EMBL" id="CAXLJM020000103">
    <property type="protein sequence ID" value="CAL8133935.1"/>
    <property type="molecule type" value="Genomic_DNA"/>
</dbReference>
<evidence type="ECO:0000256" key="2">
    <source>
        <dbReference type="SAM" id="Phobius"/>
    </source>
</evidence>
<organism evidence="3 4">
    <name type="scientific">Orchesella dallaii</name>
    <dbReference type="NCBI Taxonomy" id="48710"/>
    <lineage>
        <taxon>Eukaryota</taxon>
        <taxon>Metazoa</taxon>
        <taxon>Ecdysozoa</taxon>
        <taxon>Arthropoda</taxon>
        <taxon>Hexapoda</taxon>
        <taxon>Collembola</taxon>
        <taxon>Entomobryomorpha</taxon>
        <taxon>Entomobryoidea</taxon>
        <taxon>Orchesellidae</taxon>
        <taxon>Orchesellinae</taxon>
        <taxon>Orchesella</taxon>
    </lineage>
</organism>
<keyword evidence="2" id="KW-1133">Transmembrane helix</keyword>
<comment type="caution">
    <text evidence="3">The sequence shown here is derived from an EMBL/GenBank/DDBJ whole genome shotgun (WGS) entry which is preliminary data.</text>
</comment>
<reference evidence="3 4" key="1">
    <citation type="submission" date="2024-08" db="EMBL/GenBank/DDBJ databases">
        <authorList>
            <person name="Cucini C."/>
            <person name="Frati F."/>
        </authorList>
    </citation>
    <scope>NUCLEOTIDE SEQUENCE [LARGE SCALE GENOMIC DNA]</scope>
</reference>
<feature type="region of interest" description="Disordered" evidence="1">
    <location>
        <begin position="1"/>
        <end position="29"/>
    </location>
</feature>
<evidence type="ECO:0000313" key="4">
    <source>
        <dbReference type="Proteomes" id="UP001642540"/>
    </source>
</evidence>
<keyword evidence="2" id="KW-0812">Transmembrane</keyword>
<protein>
    <submittedName>
        <fullName evidence="3">Uncharacterized protein</fullName>
    </submittedName>
</protein>
<gene>
    <name evidence="3" type="ORF">ODALV1_LOCUS25284</name>
</gene>
<feature type="transmembrane region" description="Helical" evidence="2">
    <location>
        <begin position="540"/>
        <end position="559"/>
    </location>
</feature>
<keyword evidence="4" id="KW-1185">Reference proteome</keyword>
<evidence type="ECO:0000313" key="3">
    <source>
        <dbReference type="EMBL" id="CAL8133935.1"/>
    </source>
</evidence>